<comment type="similarity">
    <text evidence="2">Belongs to the UPF0053 family.</text>
</comment>
<dbReference type="Gene3D" id="3.30.465.10">
    <property type="match status" value="1"/>
</dbReference>
<keyword evidence="8 10" id="KW-0472">Membrane</keyword>
<accession>A0A7W1WST6</accession>
<evidence type="ECO:0000256" key="4">
    <source>
        <dbReference type="ARBA" id="ARBA00022692"/>
    </source>
</evidence>
<keyword evidence="5" id="KW-0677">Repeat</keyword>
<feature type="transmembrane region" description="Helical" evidence="11">
    <location>
        <begin position="111"/>
        <end position="132"/>
    </location>
</feature>
<evidence type="ECO:0000259" key="12">
    <source>
        <dbReference type="PROSITE" id="PS51371"/>
    </source>
</evidence>
<gene>
    <name evidence="14" type="ORF">H1191_13535</name>
</gene>
<proteinExistence type="inferred from homology"/>
<dbReference type="SUPFAM" id="SSF54631">
    <property type="entry name" value="CBS-domain pair"/>
    <property type="match status" value="1"/>
</dbReference>
<dbReference type="AlphaFoldDB" id="A0A7W1WST6"/>
<evidence type="ECO:0000256" key="10">
    <source>
        <dbReference type="PROSITE-ProRule" id="PRU01193"/>
    </source>
</evidence>
<dbReference type="InterPro" id="IPR000644">
    <property type="entry name" value="CBS_dom"/>
</dbReference>
<evidence type="ECO:0000256" key="3">
    <source>
        <dbReference type="ARBA" id="ARBA00022475"/>
    </source>
</evidence>
<dbReference type="FunFam" id="3.10.580.10:FF:000002">
    <property type="entry name" value="Magnesium/cobalt efflux protein CorC"/>
    <property type="match status" value="1"/>
</dbReference>
<dbReference type="GO" id="GO:0050660">
    <property type="term" value="F:flavin adenine dinucleotide binding"/>
    <property type="evidence" value="ECO:0007669"/>
    <property type="project" value="InterPro"/>
</dbReference>
<dbReference type="PROSITE" id="PS51846">
    <property type="entry name" value="CNNM"/>
    <property type="match status" value="1"/>
</dbReference>
<keyword evidence="6 10" id="KW-1133">Transmembrane helix</keyword>
<dbReference type="EMBL" id="JACEIQ010000014">
    <property type="protein sequence ID" value="MBA4495328.1"/>
    <property type="molecule type" value="Genomic_DNA"/>
</dbReference>
<reference evidence="14 15" key="1">
    <citation type="submission" date="2020-07" db="EMBL/GenBank/DDBJ databases">
        <authorList>
            <person name="Feng H."/>
        </authorList>
    </citation>
    <scope>NUCLEOTIDE SEQUENCE [LARGE SCALE GENOMIC DNA]</scope>
    <source>
        <strain evidence="15">s-10</strain>
    </source>
</reference>
<comment type="caution">
    <text evidence="14">The sequence shown here is derived from an EMBL/GenBank/DDBJ whole genome shotgun (WGS) entry which is preliminary data.</text>
</comment>
<keyword evidence="15" id="KW-1185">Reference proteome</keyword>
<name>A0A7W1WST6_9BACL</name>
<evidence type="ECO:0000256" key="5">
    <source>
        <dbReference type="ARBA" id="ARBA00022737"/>
    </source>
</evidence>
<evidence type="ECO:0000256" key="8">
    <source>
        <dbReference type="ARBA" id="ARBA00023136"/>
    </source>
</evidence>
<dbReference type="InterPro" id="IPR002550">
    <property type="entry name" value="CNNM"/>
</dbReference>
<dbReference type="PANTHER" id="PTHR43099">
    <property type="entry name" value="UPF0053 PROTEIN YRKA"/>
    <property type="match status" value="1"/>
</dbReference>
<feature type="domain" description="CNNM transmembrane" evidence="13">
    <location>
        <begin position="15"/>
        <end position="215"/>
    </location>
</feature>
<evidence type="ECO:0000256" key="9">
    <source>
        <dbReference type="PROSITE-ProRule" id="PRU00703"/>
    </source>
</evidence>
<dbReference type="GO" id="GO:0005886">
    <property type="term" value="C:plasma membrane"/>
    <property type="evidence" value="ECO:0007669"/>
    <property type="project" value="UniProtKB-SubCell"/>
</dbReference>
<dbReference type="InterPro" id="IPR016169">
    <property type="entry name" value="FAD-bd_PCMH_sub2"/>
</dbReference>
<evidence type="ECO:0000256" key="11">
    <source>
        <dbReference type="SAM" id="Phobius"/>
    </source>
</evidence>
<dbReference type="SMART" id="SM00116">
    <property type="entry name" value="CBS"/>
    <property type="match status" value="2"/>
</dbReference>
<comment type="subcellular location">
    <subcellularLocation>
        <location evidence="1">Cell membrane</location>
        <topology evidence="1">Multi-pass membrane protein</topology>
    </subcellularLocation>
</comment>
<dbReference type="Pfam" id="PF03471">
    <property type="entry name" value="CorC_HlyC"/>
    <property type="match status" value="1"/>
</dbReference>
<protein>
    <submittedName>
        <fullName evidence="14">HlyC/CorC family transporter</fullName>
    </submittedName>
</protein>
<dbReference type="Proteomes" id="UP000535491">
    <property type="component" value="Unassembled WGS sequence"/>
</dbReference>
<evidence type="ECO:0000256" key="7">
    <source>
        <dbReference type="ARBA" id="ARBA00023122"/>
    </source>
</evidence>
<feature type="domain" description="CBS" evidence="12">
    <location>
        <begin position="298"/>
        <end position="355"/>
    </location>
</feature>
<feature type="transmembrane region" description="Helical" evidence="11">
    <location>
        <begin position="20"/>
        <end position="44"/>
    </location>
</feature>
<dbReference type="InterPro" id="IPR051676">
    <property type="entry name" value="UPF0053_domain"/>
</dbReference>
<dbReference type="SUPFAM" id="SSF56176">
    <property type="entry name" value="FAD-binding/transporter-associated domain-like"/>
    <property type="match status" value="1"/>
</dbReference>
<dbReference type="PROSITE" id="PS51371">
    <property type="entry name" value="CBS"/>
    <property type="match status" value="2"/>
</dbReference>
<dbReference type="InterPro" id="IPR046342">
    <property type="entry name" value="CBS_dom_sf"/>
</dbReference>
<sequence>MFVYVFSSRYDPLEGVIVHTLDLILVLFLVLLNGFFVAAEFAIVKVRTTRIAQIQNKRGKAAQKVLSNLDAYLSATQLGITLASLGLGWVGEPAIAELIDPVLKAFNLPEWAIHTVSFAIAFSLITFLHIVLGEMAPKSLAIRKAESTTLWTAAPLNLFYKLFKPFIFLLNGSANLTLKLFGIELSDDTQQAHTEEEIRMLIKQSHKSGEIDQTELTLLDNIFDFTERVAREVMVPRVNMTCLYAGKSFEENLSVMKQTHHTRFPLCGNDKDEVLGIIHIRDVYQQMAEGKTPSLSGLARPALMVPETMEIKDILRNLQKKRTGMAIVVDEYGGTSGLVTTEDIIEEIFGEIQDEFDNEQPFFEQKGNETSIDSHLLIEEVNDYFQLDIEDPDNDTIGGWIFSQLEKVPEIGDRVSYDPYTFEVQEVHQRRVTRILVKPVNHGSENNNHAIAEQPSI</sequence>
<feature type="domain" description="CBS" evidence="12">
    <location>
        <begin position="234"/>
        <end position="294"/>
    </location>
</feature>
<dbReference type="SMART" id="SM01091">
    <property type="entry name" value="CorC_HlyC"/>
    <property type="match status" value="1"/>
</dbReference>
<dbReference type="CDD" id="cd04590">
    <property type="entry name" value="CBS_pair_CorC_HlyC_assoc"/>
    <property type="match status" value="1"/>
</dbReference>
<keyword evidence="4 10" id="KW-0812">Transmembrane</keyword>
<dbReference type="InterPro" id="IPR005170">
    <property type="entry name" value="Transptr-assoc_dom"/>
</dbReference>
<evidence type="ECO:0000256" key="6">
    <source>
        <dbReference type="ARBA" id="ARBA00022989"/>
    </source>
</evidence>
<dbReference type="InterPro" id="IPR044751">
    <property type="entry name" value="Ion_transp-like_CBS"/>
</dbReference>
<organism evidence="14 15">
    <name type="scientific">Paenactinomyces guangxiensis</name>
    <dbReference type="NCBI Taxonomy" id="1490290"/>
    <lineage>
        <taxon>Bacteria</taxon>
        <taxon>Bacillati</taxon>
        <taxon>Bacillota</taxon>
        <taxon>Bacilli</taxon>
        <taxon>Bacillales</taxon>
        <taxon>Thermoactinomycetaceae</taxon>
        <taxon>Paenactinomyces</taxon>
    </lineage>
</organism>
<evidence type="ECO:0000256" key="2">
    <source>
        <dbReference type="ARBA" id="ARBA00006337"/>
    </source>
</evidence>
<keyword evidence="3" id="KW-1003">Cell membrane</keyword>
<dbReference type="Gene3D" id="3.10.580.10">
    <property type="entry name" value="CBS-domain"/>
    <property type="match status" value="1"/>
</dbReference>
<evidence type="ECO:0000259" key="13">
    <source>
        <dbReference type="PROSITE" id="PS51846"/>
    </source>
</evidence>
<evidence type="ECO:0000256" key="1">
    <source>
        <dbReference type="ARBA" id="ARBA00004651"/>
    </source>
</evidence>
<dbReference type="Pfam" id="PF01595">
    <property type="entry name" value="CNNM"/>
    <property type="match status" value="1"/>
</dbReference>
<dbReference type="InterPro" id="IPR036318">
    <property type="entry name" value="FAD-bd_PCMH-like_sf"/>
</dbReference>
<dbReference type="Pfam" id="PF00571">
    <property type="entry name" value="CBS"/>
    <property type="match status" value="2"/>
</dbReference>
<keyword evidence="7 9" id="KW-0129">CBS domain</keyword>
<evidence type="ECO:0000313" key="14">
    <source>
        <dbReference type="EMBL" id="MBA4495328.1"/>
    </source>
</evidence>
<dbReference type="PANTHER" id="PTHR43099:SF2">
    <property type="entry name" value="UPF0053 PROTEIN YRKA"/>
    <property type="match status" value="1"/>
</dbReference>
<evidence type="ECO:0000313" key="15">
    <source>
        <dbReference type="Proteomes" id="UP000535491"/>
    </source>
</evidence>
<feature type="transmembrane region" description="Helical" evidence="11">
    <location>
        <begin position="65"/>
        <end position="91"/>
    </location>
</feature>